<dbReference type="NCBIfam" id="TIGR01733">
    <property type="entry name" value="AA-adenyl-dom"/>
    <property type="match status" value="1"/>
</dbReference>
<dbReference type="InterPro" id="IPR025110">
    <property type="entry name" value="AMP-bd_C"/>
</dbReference>
<dbReference type="AlphaFoldDB" id="Q2MFA3"/>
<dbReference type="EMBL" id="AJ744850">
    <property type="protein sequence ID" value="CAG34050.1"/>
    <property type="molecule type" value="Genomic_DNA"/>
</dbReference>
<dbReference type="InterPro" id="IPR036736">
    <property type="entry name" value="ACP-like_sf"/>
</dbReference>
<dbReference type="InterPro" id="IPR000873">
    <property type="entry name" value="AMP-dep_synth/lig_dom"/>
</dbReference>
<dbReference type="SUPFAM" id="SSF56801">
    <property type="entry name" value="Acetyl-CoA synthetase-like"/>
    <property type="match status" value="1"/>
</dbReference>
<feature type="domain" description="Carrier" evidence="3">
    <location>
        <begin position="566"/>
        <end position="640"/>
    </location>
</feature>
<dbReference type="Pfam" id="PF00550">
    <property type="entry name" value="PP-binding"/>
    <property type="match status" value="1"/>
</dbReference>
<dbReference type="InterPro" id="IPR020845">
    <property type="entry name" value="AMP-binding_CS"/>
</dbReference>
<dbReference type="InterPro" id="IPR029058">
    <property type="entry name" value="AB_hydrolase_fold"/>
</dbReference>
<dbReference type="Gene3D" id="2.30.38.10">
    <property type="entry name" value="Luciferase, Domain 3"/>
    <property type="match status" value="1"/>
</dbReference>
<evidence type="ECO:0000256" key="1">
    <source>
        <dbReference type="ARBA" id="ARBA00001957"/>
    </source>
</evidence>
<evidence type="ECO:0000313" key="4">
    <source>
        <dbReference type="EMBL" id="CAG34050.1"/>
    </source>
</evidence>
<dbReference type="Gene3D" id="3.30.300.30">
    <property type="match status" value="1"/>
</dbReference>
<dbReference type="InterPro" id="IPR023213">
    <property type="entry name" value="CAT-like_dom_sf"/>
</dbReference>
<dbReference type="CDD" id="cd05930">
    <property type="entry name" value="A_NRPS"/>
    <property type="match status" value="1"/>
</dbReference>
<dbReference type="Pfam" id="PF00501">
    <property type="entry name" value="AMP-binding"/>
    <property type="match status" value="1"/>
</dbReference>
<dbReference type="PANTHER" id="PTHR45527">
    <property type="entry name" value="NONRIBOSOMAL PEPTIDE SYNTHETASE"/>
    <property type="match status" value="1"/>
</dbReference>
<dbReference type="Pfam" id="PF13193">
    <property type="entry name" value="AMP-binding_C"/>
    <property type="match status" value="1"/>
</dbReference>
<accession>Q2MFA3</accession>
<organism evidence="4">
    <name type="scientific">Streptomyces ribosidificus</name>
    <dbReference type="NCBI Taxonomy" id="80859"/>
    <lineage>
        <taxon>Bacteria</taxon>
        <taxon>Bacillati</taxon>
        <taxon>Actinomycetota</taxon>
        <taxon>Actinomycetes</taxon>
        <taxon>Kitasatosporales</taxon>
        <taxon>Streptomycetaceae</taxon>
        <taxon>Streptomyces</taxon>
    </lineage>
</organism>
<dbReference type="Gene3D" id="3.40.50.980">
    <property type="match status" value="2"/>
</dbReference>
<feature type="region of interest" description="Disordered" evidence="2">
    <location>
        <begin position="643"/>
        <end position="675"/>
    </location>
</feature>
<dbReference type="InterPro" id="IPR009081">
    <property type="entry name" value="PP-bd_ACP"/>
</dbReference>
<dbReference type="GO" id="GO:0005737">
    <property type="term" value="C:cytoplasm"/>
    <property type="evidence" value="ECO:0007669"/>
    <property type="project" value="TreeGrafter"/>
</dbReference>
<dbReference type="GO" id="GO:0031177">
    <property type="term" value="F:phosphopantetheine binding"/>
    <property type="evidence" value="ECO:0007669"/>
    <property type="project" value="TreeGrafter"/>
</dbReference>
<dbReference type="SUPFAM" id="SSF47336">
    <property type="entry name" value="ACP-like"/>
    <property type="match status" value="1"/>
</dbReference>
<proteinExistence type="predicted"/>
<dbReference type="Gene3D" id="3.40.50.1820">
    <property type="entry name" value="alpha/beta hydrolase"/>
    <property type="match status" value="1"/>
</dbReference>
<sequence length="1089" mass="115603">MTTTSHAPTGPGLAPGARLTAEEQAAWAALNDQARPWSEGPALIRRLEEVAERRAGQPAVQADDGTYTYRELHAEADRIAGLLMDQGVTRGGTVAVAAARRRGEYAALLAALKLNCAYLPIPPGGPAHRLEFMLTDSAAVALVADAPAATALADAGVGATLAARVVAGAVDAAPAGWTAARGVPSDRRPSAEPARDGTTYVIYTSGSTGTPKGVVTGEEALLNLCAWYIDRHDVVPHDRLCQTAPLTFDPSVQQMFPAWLAGACLVAVPDSVQRDGEDFLDWLATERITHLDIVTPHWAQLLEVAAQRGHAALPALRWIIVGGETYFFHQTHRWHRVVDSPARINTVYGPTEATVNATEFLVDPGVTEGQIPIGRPLPNYRAYLLDERGALCPPHITGELYLAGTGLAQRYCAPEATKRGFPVRTVTKGRTERLYRTGYLARLVEFDGQWVLEFQGRTDSQVKVAGYRIELEEVQAALTTVPGVTTGAVALRTEPTRQIVCGFVGPGLTEERVRAELAERLPEYMVPHVIASLASVPLTTNGKVDKDRLLALVAERHTSTATGGTPPRGPVESAIADAWAEVLGVARVGADDTFFVRGGSSLLAFRVVALLRGKGVVIRAADLLQARTVRALAERATTAAPVAAVDRPRAPDGGVGDVPLLPEPRHELTDDTGQPLDLPPATSLALLGGDTEDVGEHAVLTLGLPRNVEADTVRAALTEIVGRHPLLRVRLDTGQARLRLRAVRVVRFDLPVLEGDSPSLVERVRPLLFRHTGLRRRLPVAAALMRLPSGTRLLLAVRHLLVDGNALRRITRELAAELGLGAPPPPLVPLAEQMAVLSERARGMRPVPHLNAFLEAERQAQRRLTPRLTSDSTVAEVAAGELPPPFLDGAPNALEPRLLAASALAVHRWLGLTAVPLSLPRQGSATEAVANLSDVVPLLIAAGDDGDSAAGALGAATAAWAEQARPDAHWAAALLVHCPGLALRWPGRREVLTSSFRLAVEIGDVSTAGLGTAVLGTGGRMTDHDSPTVADHTSSGAIQFTVMAGAAGPALRLIGWDLPVQALEELAPLWRAALTEAAGLKETGGTRYE</sequence>
<dbReference type="SUPFAM" id="SSF52777">
    <property type="entry name" value="CoA-dependent acyltransferases"/>
    <property type="match status" value="1"/>
</dbReference>
<dbReference type="GO" id="GO:0043041">
    <property type="term" value="P:amino acid activation for nonribosomal peptide biosynthetic process"/>
    <property type="evidence" value="ECO:0007669"/>
    <property type="project" value="TreeGrafter"/>
</dbReference>
<dbReference type="InterPro" id="IPR010071">
    <property type="entry name" value="AA_adenyl_dom"/>
</dbReference>
<comment type="cofactor">
    <cofactor evidence="1">
        <name>pantetheine 4'-phosphate</name>
        <dbReference type="ChEBI" id="CHEBI:47942"/>
    </cofactor>
</comment>
<reference evidence="4" key="1">
    <citation type="submission" date="2004-06" db="EMBL/GenBank/DDBJ databases">
        <title>Analysis and comparison of biosynthetic gene clusters for the 2-deoxy-inosamine containing aminoglycoside antibiotics ribostamycin, neomycin, lividomycin, paromomycin and butirosin.</title>
        <authorList>
            <person name="Aboshanab K."/>
            <person name="Schmidt-Beissner H."/>
            <person name="Wehmeier U."/>
            <person name="Piepersberg W."/>
            <person name="Welzel K."/>
            <person name="Vente A."/>
        </authorList>
    </citation>
    <scope>NUCLEOTIDE SEQUENCE</scope>
    <source>
        <strain evidence="4">NRRL B-11466</strain>
    </source>
</reference>
<dbReference type="PROSITE" id="PS50075">
    <property type="entry name" value="CARRIER"/>
    <property type="match status" value="1"/>
</dbReference>
<name>Q2MFA3_STRRI</name>
<dbReference type="InterPro" id="IPR045851">
    <property type="entry name" value="AMP-bd_C_sf"/>
</dbReference>
<dbReference type="GO" id="GO:0044550">
    <property type="term" value="P:secondary metabolite biosynthetic process"/>
    <property type="evidence" value="ECO:0007669"/>
    <property type="project" value="TreeGrafter"/>
</dbReference>
<protein>
    <submittedName>
        <fullName evidence="4">Putative nonribosomal peptide synthetase</fullName>
    </submittedName>
</protein>
<dbReference type="Gene3D" id="3.30.559.10">
    <property type="entry name" value="Chloramphenicol acetyltransferase-like domain"/>
    <property type="match status" value="1"/>
</dbReference>
<evidence type="ECO:0000259" key="3">
    <source>
        <dbReference type="PROSITE" id="PS50075"/>
    </source>
</evidence>
<evidence type="ECO:0000256" key="2">
    <source>
        <dbReference type="SAM" id="MobiDB-lite"/>
    </source>
</evidence>
<dbReference type="PROSITE" id="PS00455">
    <property type="entry name" value="AMP_BINDING"/>
    <property type="match status" value="1"/>
</dbReference>
<dbReference type="PANTHER" id="PTHR45527:SF1">
    <property type="entry name" value="FATTY ACID SYNTHASE"/>
    <property type="match status" value="1"/>
</dbReference>